<dbReference type="OrthoDB" id="5954035at2759"/>
<dbReference type="GO" id="GO:0051792">
    <property type="term" value="P:medium-chain fatty acid biosynthetic process"/>
    <property type="evidence" value="ECO:0007669"/>
    <property type="project" value="TreeGrafter"/>
</dbReference>
<organism evidence="3 4">
    <name type="scientific">Kwoniella heveanensis BCC8398</name>
    <dbReference type="NCBI Taxonomy" id="1296120"/>
    <lineage>
        <taxon>Eukaryota</taxon>
        <taxon>Fungi</taxon>
        <taxon>Dikarya</taxon>
        <taxon>Basidiomycota</taxon>
        <taxon>Agaricomycotina</taxon>
        <taxon>Tremellomycetes</taxon>
        <taxon>Tremellales</taxon>
        <taxon>Cryptococcaceae</taxon>
        <taxon>Kwoniella</taxon>
    </lineage>
</organism>
<dbReference type="Gene3D" id="3.40.50.1820">
    <property type="entry name" value="alpha/beta hydrolase"/>
    <property type="match status" value="1"/>
</dbReference>
<sequence>MDQAHLPTFFTSTNNHTPTKFIVILLCSWIVYSIRGVLRRRYGSIQVTYPSIPGVLDNGENCQQLVERSVGSLKDGFRASWWLPNGHAQTIYSALANFSADDHVSYERKLLQLPDGGTIGIDLFPPLSISLSSSAPVVMVNHGLTGGSHESYVRNMVLWLTKPWDQGGLGGRAAVVNFRGCASTPLTSPHLYSTGSTIDLHTATVYMTTLFPEAPLLGVGFSTGAAVMTRYLGEQGHRCRLGGAVVLCCPLELRRMTSRLDSQHFFPRLYSLSMAHKILHSLTPHLLPTSPLLSPSSHLHVHVPEIFSLTASLRRRTARQAANAPCVIWFNDRPTLGISALDDPIVSGVPQGGHLGWFDGPYTGPGEVRHRRWHVKPTLEFLRAIVADLPSSAQAHARTRKLRKVGDWCFAGEGINTQGWYGKAEVGWKVVT</sequence>
<evidence type="ECO:0000256" key="2">
    <source>
        <dbReference type="SAM" id="Phobius"/>
    </source>
</evidence>
<protein>
    <recommendedName>
        <fullName evidence="5">Anon-23da protein</fullName>
    </recommendedName>
</protein>
<dbReference type="SUPFAM" id="SSF53474">
    <property type="entry name" value="alpha/beta-Hydrolases"/>
    <property type="match status" value="1"/>
</dbReference>
<evidence type="ECO:0000256" key="1">
    <source>
        <dbReference type="ARBA" id="ARBA00010884"/>
    </source>
</evidence>
<dbReference type="PANTHER" id="PTHR10794:SF63">
    <property type="entry name" value="ALPHA_BETA HYDROLASE 1, ISOFORM A"/>
    <property type="match status" value="1"/>
</dbReference>
<dbReference type="STRING" id="1296120.A0A1B9GPN1"/>
<dbReference type="Proteomes" id="UP000092666">
    <property type="component" value="Unassembled WGS sequence"/>
</dbReference>
<comment type="similarity">
    <text evidence="1">Belongs to the AB hydrolase superfamily. AB hydrolase 4 family.</text>
</comment>
<evidence type="ECO:0008006" key="5">
    <source>
        <dbReference type="Google" id="ProtNLM"/>
    </source>
</evidence>
<dbReference type="InterPro" id="IPR050960">
    <property type="entry name" value="AB_hydrolase_4_sf"/>
</dbReference>
<accession>A0A1B9GPN1</accession>
<keyword evidence="2" id="KW-0812">Transmembrane</keyword>
<dbReference type="GO" id="GO:0047372">
    <property type="term" value="F:monoacylglycerol lipase activity"/>
    <property type="evidence" value="ECO:0007669"/>
    <property type="project" value="TreeGrafter"/>
</dbReference>
<keyword evidence="4" id="KW-1185">Reference proteome</keyword>
<dbReference type="InterPro" id="IPR029058">
    <property type="entry name" value="AB_hydrolase_fold"/>
</dbReference>
<proteinExistence type="inferred from homology"/>
<dbReference type="EMBL" id="KI669506">
    <property type="protein sequence ID" value="OCF33030.1"/>
    <property type="molecule type" value="Genomic_DNA"/>
</dbReference>
<gene>
    <name evidence="3" type="ORF">I316_05368</name>
</gene>
<evidence type="ECO:0000313" key="3">
    <source>
        <dbReference type="EMBL" id="OCF33030.1"/>
    </source>
</evidence>
<reference evidence="4" key="2">
    <citation type="submission" date="2013-12" db="EMBL/GenBank/DDBJ databases">
        <title>Evolution of pathogenesis and genome organization in the Tremellales.</title>
        <authorList>
            <person name="Cuomo C."/>
            <person name="Litvintseva A."/>
            <person name="Heitman J."/>
            <person name="Chen Y."/>
            <person name="Sun S."/>
            <person name="Springer D."/>
            <person name="Dromer F."/>
            <person name="Young S."/>
            <person name="Zeng Q."/>
            <person name="Chapman S."/>
            <person name="Gujja S."/>
            <person name="Saif S."/>
            <person name="Birren B."/>
        </authorList>
    </citation>
    <scope>NUCLEOTIDE SEQUENCE [LARGE SCALE GENOMIC DNA]</scope>
    <source>
        <strain evidence="4">BCC8398</strain>
    </source>
</reference>
<dbReference type="InterPro" id="IPR012020">
    <property type="entry name" value="ABHD4"/>
</dbReference>
<dbReference type="PIRSF" id="PIRSF005211">
    <property type="entry name" value="Ab_hydro_YheT"/>
    <property type="match status" value="1"/>
</dbReference>
<dbReference type="GO" id="GO:0051793">
    <property type="term" value="P:medium-chain fatty acid catabolic process"/>
    <property type="evidence" value="ECO:0007669"/>
    <property type="project" value="TreeGrafter"/>
</dbReference>
<feature type="transmembrane region" description="Helical" evidence="2">
    <location>
        <begin position="20"/>
        <end position="38"/>
    </location>
</feature>
<dbReference type="AlphaFoldDB" id="A0A1B9GPN1"/>
<keyword evidence="2" id="KW-0472">Membrane</keyword>
<reference evidence="3 4" key="1">
    <citation type="submission" date="2013-07" db="EMBL/GenBank/DDBJ databases">
        <title>The Genome Sequence of Cryptococcus heveanensis BCC8398.</title>
        <authorList>
            <consortium name="The Broad Institute Genome Sequencing Platform"/>
            <person name="Cuomo C."/>
            <person name="Litvintseva A."/>
            <person name="Chen Y."/>
            <person name="Heitman J."/>
            <person name="Sun S."/>
            <person name="Springer D."/>
            <person name="Dromer F."/>
            <person name="Young S.K."/>
            <person name="Zeng Q."/>
            <person name="Gargeya S."/>
            <person name="Fitzgerald M."/>
            <person name="Abouelleil A."/>
            <person name="Alvarado L."/>
            <person name="Berlin A.M."/>
            <person name="Chapman S.B."/>
            <person name="Dewar J."/>
            <person name="Goldberg J."/>
            <person name="Griggs A."/>
            <person name="Gujja S."/>
            <person name="Hansen M."/>
            <person name="Howarth C."/>
            <person name="Imamovic A."/>
            <person name="Larimer J."/>
            <person name="McCowan C."/>
            <person name="Murphy C."/>
            <person name="Pearson M."/>
            <person name="Priest M."/>
            <person name="Roberts A."/>
            <person name="Saif S."/>
            <person name="Shea T."/>
            <person name="Sykes S."/>
            <person name="Wortman J."/>
            <person name="Nusbaum C."/>
            <person name="Birren B."/>
        </authorList>
    </citation>
    <scope>NUCLEOTIDE SEQUENCE [LARGE SCALE GENOMIC DNA]</scope>
    <source>
        <strain evidence="3 4">BCC8398</strain>
    </source>
</reference>
<evidence type="ECO:0000313" key="4">
    <source>
        <dbReference type="Proteomes" id="UP000092666"/>
    </source>
</evidence>
<dbReference type="PANTHER" id="PTHR10794">
    <property type="entry name" value="ABHYDROLASE DOMAIN-CONTAINING PROTEIN"/>
    <property type="match status" value="1"/>
</dbReference>
<keyword evidence="2" id="KW-1133">Transmembrane helix</keyword>
<dbReference type="GO" id="GO:0008126">
    <property type="term" value="F:acetylesterase activity"/>
    <property type="evidence" value="ECO:0007669"/>
    <property type="project" value="TreeGrafter"/>
</dbReference>
<name>A0A1B9GPN1_9TREE</name>